<evidence type="ECO:0000259" key="4">
    <source>
        <dbReference type="Pfam" id="PF16679"/>
    </source>
</evidence>
<dbReference type="InterPro" id="IPR032054">
    <property type="entry name" value="Cdt1_C"/>
</dbReference>
<evidence type="ECO:0000313" key="5">
    <source>
        <dbReference type="EMBL" id="KAG5636426.1"/>
    </source>
</evidence>
<dbReference type="Pfam" id="PF16679">
    <property type="entry name" value="CDT1_C"/>
    <property type="match status" value="1"/>
</dbReference>
<sequence length="616" mass="66300">MSDIYASLNISPRKRRSSPSSDDDTIYTPKKLRLAPPTPPPTTSRRTTEKTKTDLPDHLLRLSRIHTALQHALSHALATCAVSPASDTGIVRNVLNHLSLTTYAGLTTQFALEDLSRLCWVWEWDARGLPSDKKKQVAAATVDEDEDDNPFLITPASPGASGSAATDWSRGGMGLVLSPTTHHSKRDRKRVPAYGIGIEVEMDIDKDMGGGMAAVARWTAAAETRRAEFNDKLGRWVKLNAGASPIPQIPLADLPELAMPAKISSLTRTLASVSPKAALSSTASLPGPPSSPKRSSTKSPTKRALLREFAVPFPITASASRTSPTKSSMLFPQTASPTKGSSILFPRPASPTKSAILFPQTPSRRDRTGDLFSPRTPATPRTAAESAFDPSTPTHQKGDKASTVPQTPTSSRRQALYDRVRMRELTASPTKAPSSEVKGGKLTKDQMMRMGQEEMRRRCLLGRLGGVAESVWMLFSAPVAGSSATPSARKRRALPTSEVVTAVIKSSPVPISTAEANESLAMLAKLCPFFVKELRIAGQEWLEMPASGAALTAANVEGTPSRKKVAAPPPPSPGGIRGKDESAEELVTRSPRRVKREAGGLREVREIIRRELESQD</sequence>
<feature type="region of interest" description="Disordered" evidence="3">
    <location>
        <begin position="279"/>
        <end position="301"/>
    </location>
</feature>
<evidence type="ECO:0000256" key="1">
    <source>
        <dbReference type="ARBA" id="ARBA00008356"/>
    </source>
</evidence>
<evidence type="ECO:0000256" key="3">
    <source>
        <dbReference type="SAM" id="MobiDB-lite"/>
    </source>
</evidence>
<feature type="compositionally biased region" description="Polar residues" evidence="3">
    <location>
        <begin position="403"/>
        <end position="413"/>
    </location>
</feature>
<dbReference type="AlphaFoldDB" id="A0A9P7FSU3"/>
<evidence type="ECO:0000313" key="6">
    <source>
        <dbReference type="Proteomes" id="UP000717328"/>
    </source>
</evidence>
<reference evidence="5" key="1">
    <citation type="submission" date="2021-02" db="EMBL/GenBank/DDBJ databases">
        <authorList>
            <person name="Nieuwenhuis M."/>
            <person name="Van De Peppel L.J.J."/>
        </authorList>
    </citation>
    <scope>NUCLEOTIDE SEQUENCE</scope>
    <source>
        <strain evidence="5">D49</strain>
    </source>
</reference>
<feature type="region of interest" description="Disordered" evidence="3">
    <location>
        <begin position="1"/>
        <end position="55"/>
    </location>
</feature>
<comment type="caution">
    <text evidence="5">The sequence shown here is derived from an EMBL/GenBank/DDBJ whole genome shotgun (WGS) entry which is preliminary data.</text>
</comment>
<gene>
    <name evidence="5" type="ORF">H0H81_008101</name>
</gene>
<feature type="compositionally biased region" description="Basic and acidic residues" evidence="3">
    <location>
        <begin position="46"/>
        <end position="55"/>
    </location>
</feature>
<comment type="similarity">
    <text evidence="1">Belongs to the Cdt1 family.</text>
</comment>
<feature type="domain" description="DNA replication factor Cdt1 C-terminal" evidence="4">
    <location>
        <begin position="416"/>
        <end position="535"/>
    </location>
</feature>
<feature type="compositionally biased region" description="Polar residues" evidence="3">
    <location>
        <begin position="317"/>
        <end position="341"/>
    </location>
</feature>
<feature type="compositionally biased region" description="Low complexity" evidence="3">
    <location>
        <begin position="155"/>
        <end position="165"/>
    </location>
</feature>
<organism evidence="5 6">
    <name type="scientific">Sphagnurus paluster</name>
    <dbReference type="NCBI Taxonomy" id="117069"/>
    <lineage>
        <taxon>Eukaryota</taxon>
        <taxon>Fungi</taxon>
        <taxon>Dikarya</taxon>
        <taxon>Basidiomycota</taxon>
        <taxon>Agaricomycotina</taxon>
        <taxon>Agaricomycetes</taxon>
        <taxon>Agaricomycetidae</taxon>
        <taxon>Agaricales</taxon>
        <taxon>Tricholomatineae</taxon>
        <taxon>Lyophyllaceae</taxon>
        <taxon>Sphagnurus</taxon>
    </lineage>
</organism>
<keyword evidence="2" id="KW-0131">Cell cycle</keyword>
<dbReference type="Gene3D" id="1.10.10.1420">
    <property type="entry name" value="DNA replication factor Cdt1, C-terminal WH domain"/>
    <property type="match status" value="1"/>
</dbReference>
<feature type="compositionally biased region" description="Low complexity" evidence="3">
    <location>
        <begin position="292"/>
        <end position="301"/>
    </location>
</feature>
<dbReference type="Proteomes" id="UP000717328">
    <property type="component" value="Unassembled WGS sequence"/>
</dbReference>
<accession>A0A9P7FSU3</accession>
<protein>
    <recommendedName>
        <fullName evidence="4">DNA replication factor Cdt1 C-terminal domain-containing protein</fullName>
    </recommendedName>
</protein>
<name>A0A9P7FSU3_9AGAR</name>
<dbReference type="OrthoDB" id="3366139at2759"/>
<feature type="region of interest" description="Disordered" evidence="3">
    <location>
        <begin position="555"/>
        <end position="600"/>
    </location>
</feature>
<feature type="region of interest" description="Disordered" evidence="3">
    <location>
        <begin position="317"/>
        <end position="413"/>
    </location>
</feature>
<evidence type="ECO:0000256" key="2">
    <source>
        <dbReference type="ARBA" id="ARBA00023306"/>
    </source>
</evidence>
<keyword evidence="6" id="KW-1185">Reference proteome</keyword>
<dbReference type="InterPro" id="IPR038090">
    <property type="entry name" value="Cdt1_C_WH_dom_sf"/>
</dbReference>
<reference evidence="5" key="2">
    <citation type="submission" date="2021-10" db="EMBL/GenBank/DDBJ databases">
        <title>Phylogenomics reveals ancestral predisposition of the termite-cultivated fungus Termitomyces towards a domesticated lifestyle.</title>
        <authorList>
            <person name="Auxier B."/>
            <person name="Grum-Grzhimaylo A."/>
            <person name="Cardenas M.E."/>
            <person name="Lodge J.D."/>
            <person name="Laessoe T."/>
            <person name="Pedersen O."/>
            <person name="Smith M.E."/>
            <person name="Kuyper T.W."/>
            <person name="Franco-Molano E.A."/>
            <person name="Baroni T.J."/>
            <person name="Aanen D.K."/>
        </authorList>
    </citation>
    <scope>NUCLEOTIDE SEQUENCE</scope>
    <source>
        <strain evidence="5">D49</strain>
    </source>
</reference>
<feature type="region of interest" description="Disordered" evidence="3">
    <location>
        <begin position="140"/>
        <end position="167"/>
    </location>
</feature>
<proteinExistence type="inferred from homology"/>
<dbReference type="EMBL" id="JABCKI010005935">
    <property type="protein sequence ID" value="KAG5636426.1"/>
    <property type="molecule type" value="Genomic_DNA"/>
</dbReference>